<evidence type="ECO:0000313" key="4">
    <source>
        <dbReference type="EMBL" id="SNT41045.1"/>
    </source>
</evidence>
<evidence type="ECO:0000259" key="3">
    <source>
        <dbReference type="PROSITE" id="PS51841"/>
    </source>
</evidence>
<dbReference type="InterPro" id="IPR032812">
    <property type="entry name" value="SbsA_Ig"/>
</dbReference>
<dbReference type="EMBL" id="FZPD01000013">
    <property type="protein sequence ID" value="SNT41045.1"/>
    <property type="molecule type" value="Genomic_DNA"/>
</dbReference>
<sequence length="748" mass="78766">EFLAAPSSSSTIPNAEYIEVFNRSDKFIDLNSWALSDAAGSSAAFGTFILRPDSLLILTETDNGSLFTSYGDVLEVNNFPSLNNGGDSIILTNASATIIHEVAYTSSSSGVSTELINPNGPDYSENNYGNSTEPDGGTPGEQNSIFDDTPDTTPPSINSISVISATELDVTFDEPLDETTVEATGNYSIEGGITINTAILDETNNELVHLTVSMLPSGETQTLTVKGVEDLSGNAVINATIDFEYIETEIAVANDVVINEFLASPSSSSTIPNAEYVEVFNRSDKFIDLNGWTLSDAASSSAAFGTFILRPDSFLILTETDNGSLFTSYGDVLEVNNFPSLNNGGDSIILRNCSSTIIHETAYTSSSSGISTELINPNGPDYSANNYGTSTGPDGGTPGEQNAIFDDTPDTTPPSINSISVISATELEVTFDETLEETSAETAANYTVDGGITVNTAARDESDNALVHLTVGTLPSGEIRTLTVNGVEDLSGNAVINATIDFEYIETEIAVANDVVINEFLASPSSSSTIPNAEYVEVFNRSDKFIDLNGWTLSDAASSSAAFGTFILRPDSFLILTETDNGSLFTSYGDVLEVNNFPSLNNGGDSIILTNASATVIHETAYTSSSSDISTELINPNGPNYSANNYGTSTDPDGGTPGEQNSIFDDTPDTTPPSINSINVVSATDLDVTFDEMLEETSAETAANYTVDGGITVSAAVRDESDNALVHLTVGTLPSGEIRTLTVNGVED</sequence>
<accession>A0A239MEC2</accession>
<feature type="compositionally biased region" description="Polar residues" evidence="2">
    <location>
        <begin position="124"/>
        <end position="133"/>
    </location>
</feature>
<feature type="domain" description="LTD" evidence="3">
    <location>
        <begin position="244"/>
        <end position="386"/>
    </location>
</feature>
<dbReference type="InterPro" id="IPR036415">
    <property type="entry name" value="Lamin_tail_dom_sf"/>
</dbReference>
<evidence type="ECO:0000256" key="2">
    <source>
        <dbReference type="SAM" id="MobiDB-lite"/>
    </source>
</evidence>
<organism evidence="4 5">
    <name type="scientific">Ekhidna lutea</name>
    <dbReference type="NCBI Taxonomy" id="447679"/>
    <lineage>
        <taxon>Bacteria</taxon>
        <taxon>Pseudomonadati</taxon>
        <taxon>Bacteroidota</taxon>
        <taxon>Cytophagia</taxon>
        <taxon>Cytophagales</taxon>
        <taxon>Reichenbachiellaceae</taxon>
        <taxon>Ekhidna</taxon>
    </lineage>
</organism>
<name>A0A239MEC2_EKHLU</name>
<feature type="region of interest" description="Disordered" evidence="2">
    <location>
        <begin position="110"/>
        <end position="156"/>
    </location>
</feature>
<keyword evidence="1" id="KW-0732">Signal</keyword>
<dbReference type="SUPFAM" id="SSF74853">
    <property type="entry name" value="Lamin A/C globular tail domain"/>
    <property type="match status" value="3"/>
</dbReference>
<dbReference type="Pfam" id="PF13205">
    <property type="entry name" value="Big_5"/>
    <property type="match status" value="1"/>
</dbReference>
<keyword evidence="5" id="KW-1185">Reference proteome</keyword>
<dbReference type="Proteomes" id="UP000198393">
    <property type="component" value="Unassembled WGS sequence"/>
</dbReference>
<evidence type="ECO:0000313" key="5">
    <source>
        <dbReference type="Proteomes" id="UP000198393"/>
    </source>
</evidence>
<dbReference type="PROSITE" id="PS51841">
    <property type="entry name" value="LTD"/>
    <property type="match status" value="2"/>
</dbReference>
<feature type="region of interest" description="Disordered" evidence="2">
    <location>
        <begin position="628"/>
        <end position="672"/>
    </location>
</feature>
<dbReference type="InterPro" id="IPR014755">
    <property type="entry name" value="Cu-Rt/internalin_Ig-like"/>
</dbReference>
<protein>
    <submittedName>
        <fullName evidence="4">Lamin Tail Domain</fullName>
    </submittedName>
</protein>
<feature type="domain" description="LTD" evidence="3">
    <location>
        <begin position="503"/>
        <end position="624"/>
    </location>
</feature>
<evidence type="ECO:0000256" key="1">
    <source>
        <dbReference type="ARBA" id="ARBA00022729"/>
    </source>
</evidence>
<dbReference type="Gene3D" id="2.60.40.1260">
    <property type="entry name" value="Lamin Tail domain"/>
    <property type="match status" value="2"/>
</dbReference>
<feature type="non-terminal residue" evidence="4">
    <location>
        <position position="748"/>
    </location>
</feature>
<feature type="non-terminal residue" evidence="4">
    <location>
        <position position="1"/>
    </location>
</feature>
<dbReference type="OrthoDB" id="9758406at2"/>
<dbReference type="AlphaFoldDB" id="A0A239MEC2"/>
<dbReference type="Gene3D" id="2.60.40.1220">
    <property type="match status" value="3"/>
</dbReference>
<feature type="compositionally biased region" description="Polar residues" evidence="2">
    <location>
        <begin position="628"/>
        <end position="646"/>
    </location>
</feature>
<dbReference type="RefSeq" id="WP_144017498.1">
    <property type="nucleotide sequence ID" value="NZ_FZPD01000013.1"/>
</dbReference>
<proteinExistence type="predicted"/>
<dbReference type="Pfam" id="PF00932">
    <property type="entry name" value="LTD"/>
    <property type="match status" value="3"/>
</dbReference>
<dbReference type="InterPro" id="IPR001322">
    <property type="entry name" value="Lamin_tail_dom"/>
</dbReference>
<feature type="region of interest" description="Disordered" evidence="2">
    <location>
        <begin position="383"/>
        <end position="415"/>
    </location>
</feature>
<gene>
    <name evidence="4" type="ORF">SAMN05421640_0023</name>
</gene>
<reference evidence="4 5" key="1">
    <citation type="submission" date="2017-06" db="EMBL/GenBank/DDBJ databases">
        <authorList>
            <person name="Kim H.J."/>
            <person name="Triplett B.A."/>
        </authorList>
    </citation>
    <scope>NUCLEOTIDE SEQUENCE [LARGE SCALE GENOMIC DNA]</scope>
    <source>
        <strain evidence="4 5">DSM 19307</strain>
    </source>
</reference>